<proteinExistence type="inferred from homology"/>
<dbReference type="PANTHER" id="PTHR43248">
    <property type="entry name" value="2-SUCCINYL-6-HYDROXY-2,4-CYCLOHEXADIENE-1-CARBOXYLATE SYNTHASE"/>
    <property type="match status" value="1"/>
</dbReference>
<gene>
    <name evidence="4" type="ORF">VaNZ11_014418</name>
</gene>
<keyword evidence="5" id="KW-1185">Reference proteome</keyword>
<reference evidence="4 5" key="1">
    <citation type="journal article" date="2023" name="IScience">
        <title>Expanded male sex-determining region conserved during the evolution of homothallism in the green alga Volvox.</title>
        <authorList>
            <person name="Yamamoto K."/>
            <person name="Matsuzaki R."/>
            <person name="Mahakham W."/>
            <person name="Heman W."/>
            <person name="Sekimoto H."/>
            <person name="Kawachi M."/>
            <person name="Minakuchi Y."/>
            <person name="Toyoda A."/>
            <person name="Nozaki H."/>
        </authorList>
    </citation>
    <scope>NUCLEOTIDE SEQUENCE [LARGE SCALE GENOMIC DNA]</scope>
    <source>
        <strain evidence="4 5">NIES-4468</strain>
    </source>
</reference>
<evidence type="ECO:0000256" key="1">
    <source>
        <dbReference type="ARBA" id="ARBA00010088"/>
    </source>
</evidence>
<dbReference type="Gene3D" id="3.40.50.1820">
    <property type="entry name" value="alpha/beta hydrolase"/>
    <property type="match status" value="1"/>
</dbReference>
<comment type="caution">
    <text evidence="4">The sequence shown here is derived from an EMBL/GenBank/DDBJ whole genome shotgun (WGS) entry which is preliminary data.</text>
</comment>
<feature type="domain" description="AB hydrolase-1" evidence="3">
    <location>
        <begin position="129"/>
        <end position="251"/>
    </location>
</feature>
<organism evidence="4 5">
    <name type="scientific">Volvox africanus</name>
    <dbReference type="NCBI Taxonomy" id="51714"/>
    <lineage>
        <taxon>Eukaryota</taxon>
        <taxon>Viridiplantae</taxon>
        <taxon>Chlorophyta</taxon>
        <taxon>core chlorophytes</taxon>
        <taxon>Chlorophyceae</taxon>
        <taxon>CS clade</taxon>
        <taxon>Chlamydomonadales</taxon>
        <taxon>Volvocaceae</taxon>
        <taxon>Volvox</taxon>
    </lineage>
</organism>
<protein>
    <recommendedName>
        <fullName evidence="3">AB hydrolase-1 domain-containing protein</fullName>
    </recommendedName>
</protein>
<keyword evidence="2" id="KW-0378">Hydrolase</keyword>
<dbReference type="PANTHER" id="PTHR43248:SF2">
    <property type="entry name" value="PROLYL AMINOPEPTIDASE"/>
    <property type="match status" value="1"/>
</dbReference>
<dbReference type="PRINTS" id="PR00793">
    <property type="entry name" value="PROAMNOPTASE"/>
</dbReference>
<dbReference type="Pfam" id="PF00561">
    <property type="entry name" value="Abhydrolase_1"/>
    <property type="match status" value="1"/>
</dbReference>
<dbReference type="EMBL" id="BSDZ01000086">
    <property type="protein sequence ID" value="GLI69740.1"/>
    <property type="molecule type" value="Genomic_DNA"/>
</dbReference>
<dbReference type="SUPFAM" id="SSF53474">
    <property type="entry name" value="alpha/beta-Hydrolases"/>
    <property type="match status" value="1"/>
</dbReference>
<dbReference type="InterPro" id="IPR029058">
    <property type="entry name" value="AB_hydrolase_fold"/>
</dbReference>
<evidence type="ECO:0000256" key="2">
    <source>
        <dbReference type="ARBA" id="ARBA00022801"/>
    </source>
</evidence>
<sequence>MLSRTVVNGTLRQLSDIRSLPSRLHRIVPSPSFLSKTQSRVKYKPLTSMDSLRPAPACKRQRTSVEVEGVAPLHEAGKTFNVPGLVVREHTFTVPLDYSNQAGPFKGQTITIFARELLAPVRNETLPFLVYLQGGPGFEAPRPCEASIWIKSAVNSHRVVLLDQRGTGRSTPITTANLAKQGGPAQQAEYLALFRADSIIRDCEHVRKLLVPLSNFGGKWAVLGQSFGGFCATTYLCQAPKGLMEVLITGGLPPLVTQPCSAEDVYRALHERVLAANAKYYERFPSDVELVTRIVRYLAAQPSGGVQLPSGSHLTPRLFQTLGLSGLGTGGSFERLHYLLDSFFDADEEMTPAFAKNFESWQSWDSNPLYALLHEPIYCQGRDSAADWAADRVRDSEPFASAFDPVAAVTENRPVMFTGECVYRFMYDDIAALRPFKETADVLAEKSEWNMLYDPAALSNNRVPVAALSYLDDLYVDHDMAMGTAAIIKGLNLWVTNEYRHSGIRDDGGRIFDRLLGMARNAVFD</sequence>
<dbReference type="InterPro" id="IPR000073">
    <property type="entry name" value="AB_hydrolase_1"/>
</dbReference>
<dbReference type="InterPro" id="IPR051601">
    <property type="entry name" value="Serine_prot/Carboxylest_S33"/>
</dbReference>
<dbReference type="InterPro" id="IPR002410">
    <property type="entry name" value="Peptidase_S33"/>
</dbReference>
<name>A0ABQ5SJN7_9CHLO</name>
<accession>A0ABQ5SJN7</accession>
<evidence type="ECO:0000313" key="4">
    <source>
        <dbReference type="EMBL" id="GLI69740.1"/>
    </source>
</evidence>
<dbReference type="Proteomes" id="UP001165090">
    <property type="component" value="Unassembled WGS sequence"/>
</dbReference>
<comment type="similarity">
    <text evidence="1">Belongs to the peptidase S33 family.</text>
</comment>
<evidence type="ECO:0000313" key="5">
    <source>
        <dbReference type="Proteomes" id="UP001165090"/>
    </source>
</evidence>
<evidence type="ECO:0000259" key="3">
    <source>
        <dbReference type="Pfam" id="PF00561"/>
    </source>
</evidence>